<dbReference type="InterPro" id="IPR018764">
    <property type="entry name" value="RskA_C"/>
</dbReference>
<keyword evidence="2" id="KW-1133">Transmembrane helix</keyword>
<dbReference type="Pfam" id="PF10099">
    <property type="entry name" value="RskA_C"/>
    <property type="match status" value="1"/>
</dbReference>
<keyword evidence="2" id="KW-0812">Transmembrane</keyword>
<evidence type="ECO:0000256" key="2">
    <source>
        <dbReference type="SAM" id="Phobius"/>
    </source>
</evidence>
<feature type="region of interest" description="Disordered" evidence="1">
    <location>
        <begin position="106"/>
        <end position="126"/>
    </location>
</feature>
<sequence>MEGIKYSFRNDKNEIPERIDRVKSCFKYLRKLNIKEYISSGIIETYALGLTSAEESRELELLAAEHSEVRDALEACQNELEAFALKEAVTPPTSLKNKIWNEIQEQDTASKTDNVQETQNENSGTSSKIALEPAWQNRNSWIKYLAAASIIGLLVSIGLNIFYKNKAEKYTAKLTQIETKQDSLVAQNNLLKVISGPDIIKITLAGVPGHADNKATVYWNGNTKEVYLALNNLPTPPSDKQYQLWAIVDGKPVNAGLYEDNGKMPKIQKVKVIEKAQMFAITLEPKGGSVSPTLTQMYVAGKI</sequence>
<dbReference type="Proteomes" id="UP000266118">
    <property type="component" value="Chromosome"/>
</dbReference>
<protein>
    <submittedName>
        <fullName evidence="4">Anti-sigma factor</fullName>
    </submittedName>
</protein>
<dbReference type="InterPro" id="IPR051474">
    <property type="entry name" value="Anti-sigma-K/W_factor"/>
</dbReference>
<dbReference type="PANTHER" id="PTHR37461:SF1">
    <property type="entry name" value="ANTI-SIGMA-K FACTOR RSKA"/>
    <property type="match status" value="1"/>
</dbReference>
<evidence type="ECO:0000259" key="3">
    <source>
        <dbReference type="Pfam" id="PF10099"/>
    </source>
</evidence>
<organism evidence="4 5">
    <name type="scientific">Arachidicoccus soli</name>
    <dbReference type="NCBI Taxonomy" id="2341117"/>
    <lineage>
        <taxon>Bacteria</taxon>
        <taxon>Pseudomonadati</taxon>
        <taxon>Bacteroidota</taxon>
        <taxon>Chitinophagia</taxon>
        <taxon>Chitinophagales</taxon>
        <taxon>Chitinophagaceae</taxon>
        <taxon>Arachidicoccus</taxon>
    </lineage>
</organism>
<dbReference type="AlphaFoldDB" id="A0A386HMY0"/>
<dbReference type="PANTHER" id="PTHR37461">
    <property type="entry name" value="ANTI-SIGMA-K FACTOR RSKA"/>
    <property type="match status" value="1"/>
</dbReference>
<keyword evidence="2" id="KW-0472">Membrane</keyword>
<accession>A0A386HMY0</accession>
<evidence type="ECO:0000313" key="4">
    <source>
        <dbReference type="EMBL" id="AYD46841.1"/>
    </source>
</evidence>
<dbReference type="GO" id="GO:0016989">
    <property type="term" value="F:sigma factor antagonist activity"/>
    <property type="evidence" value="ECO:0007669"/>
    <property type="project" value="TreeGrafter"/>
</dbReference>
<gene>
    <name evidence="4" type="ORF">D6B99_03950</name>
</gene>
<proteinExistence type="predicted"/>
<dbReference type="GO" id="GO:0006417">
    <property type="term" value="P:regulation of translation"/>
    <property type="evidence" value="ECO:0007669"/>
    <property type="project" value="TreeGrafter"/>
</dbReference>
<evidence type="ECO:0000313" key="5">
    <source>
        <dbReference type="Proteomes" id="UP000266118"/>
    </source>
</evidence>
<dbReference type="OrthoDB" id="1420916at2"/>
<feature type="transmembrane region" description="Helical" evidence="2">
    <location>
        <begin position="141"/>
        <end position="163"/>
    </location>
</feature>
<dbReference type="KEGG" id="ark:D6B99_03950"/>
<reference evidence="4 5" key="1">
    <citation type="submission" date="2018-09" db="EMBL/GenBank/DDBJ databases">
        <title>Arachidicoccus sp. nov., a bacterium isolated from soil.</title>
        <authorList>
            <person name="Weon H.-Y."/>
            <person name="Kwon S.-W."/>
            <person name="Lee S.A."/>
        </authorList>
    </citation>
    <scope>NUCLEOTIDE SEQUENCE [LARGE SCALE GENOMIC DNA]</scope>
    <source>
        <strain evidence="4 5">KIS59-12</strain>
    </source>
</reference>
<evidence type="ECO:0000256" key="1">
    <source>
        <dbReference type="SAM" id="MobiDB-lite"/>
    </source>
</evidence>
<keyword evidence="5" id="KW-1185">Reference proteome</keyword>
<dbReference type="EMBL" id="CP032489">
    <property type="protein sequence ID" value="AYD46841.1"/>
    <property type="molecule type" value="Genomic_DNA"/>
</dbReference>
<dbReference type="GO" id="GO:0005886">
    <property type="term" value="C:plasma membrane"/>
    <property type="evidence" value="ECO:0007669"/>
    <property type="project" value="InterPro"/>
</dbReference>
<feature type="domain" description="Anti-sigma K factor RskA C-terminal" evidence="3">
    <location>
        <begin position="147"/>
        <end position="293"/>
    </location>
</feature>
<name>A0A386HMY0_9BACT</name>